<reference evidence="1" key="1">
    <citation type="submission" date="2022-10" db="EMBL/GenBank/DDBJ databases">
        <title>Adaptive evolution leads to modifications in subtelomeric GC content in a zoonotic Cryptosporidium species.</title>
        <authorList>
            <person name="Li J."/>
            <person name="Feng Y."/>
            <person name="Xiao L."/>
        </authorList>
    </citation>
    <scope>NUCLEOTIDE SEQUENCE</scope>
    <source>
        <strain evidence="1">33844</strain>
    </source>
</reference>
<dbReference type="EMBL" id="JAPCXC010000004">
    <property type="protein sequence ID" value="KAJ1613126.1"/>
    <property type="molecule type" value="Genomic_DNA"/>
</dbReference>
<evidence type="ECO:0000313" key="1">
    <source>
        <dbReference type="EMBL" id="KAJ1613126.1"/>
    </source>
</evidence>
<proteinExistence type="predicted"/>
<name>A0A9D5DNK3_9CRYT</name>
<protein>
    <submittedName>
        <fullName evidence="1">Uncharacterized protein</fullName>
    </submittedName>
</protein>
<dbReference type="Proteomes" id="UP001067231">
    <property type="component" value="Unassembled WGS sequence"/>
</dbReference>
<dbReference type="AlphaFoldDB" id="A0A9D5DNK3"/>
<organism evidence="1">
    <name type="scientific">Cryptosporidium canis</name>
    <dbReference type="NCBI Taxonomy" id="195482"/>
    <lineage>
        <taxon>Eukaryota</taxon>
        <taxon>Sar</taxon>
        <taxon>Alveolata</taxon>
        <taxon>Apicomplexa</taxon>
        <taxon>Conoidasida</taxon>
        <taxon>Coccidia</taxon>
        <taxon>Eucoccidiorida</taxon>
        <taxon>Eimeriorina</taxon>
        <taxon>Cryptosporidiidae</taxon>
        <taxon>Cryptosporidium</taxon>
    </lineage>
</organism>
<gene>
    <name evidence="1" type="ORF">OJ253_423</name>
</gene>
<dbReference type="OrthoDB" id="340884at2759"/>
<comment type="caution">
    <text evidence="1">The sequence shown here is derived from an EMBL/GenBank/DDBJ whole genome shotgun (WGS) entry which is preliminary data.</text>
</comment>
<accession>A0A9D5DNK3</accession>
<sequence length="191" mass="21272">MSDFDTIESRLVNIRELKSQVEGIERTSLSNIKNRAILDKNVEISIRPEGSVEERCRSICLLYLVNQKRLIREIVQELGPERLKLLTLRMISTPPLGEESIEKMACNRNIWIDECVWQLSKAGANTRVQETGSSSGAETSENQADEGLSEILQSLSNYKHHLESSLQLGGALNLIIGMLDSSSAELDASSK</sequence>